<dbReference type="EMBL" id="VSSQ01032128">
    <property type="protein sequence ID" value="MPM83296.1"/>
    <property type="molecule type" value="Genomic_DNA"/>
</dbReference>
<name>A0A645D1Q7_9ZZZZ</name>
<organism evidence="1">
    <name type="scientific">bioreactor metagenome</name>
    <dbReference type="NCBI Taxonomy" id="1076179"/>
    <lineage>
        <taxon>unclassified sequences</taxon>
        <taxon>metagenomes</taxon>
        <taxon>ecological metagenomes</taxon>
    </lineage>
</organism>
<sequence length="121" mass="14116">MIFIVAERYIAHNVTIGPARSIIQNGKGRREIVVVQRKLFFLIQQILYFSSVVRLVSNDRINISFAKGLFRKRLRFAGGFKQCRGYILHARVELCERGLQLRIRIPIGIIRHVKRIEQIAE</sequence>
<proteinExistence type="predicted"/>
<accession>A0A645D1Q7</accession>
<gene>
    <name evidence="1" type="ORF">SDC9_130360</name>
</gene>
<comment type="caution">
    <text evidence="1">The sequence shown here is derived from an EMBL/GenBank/DDBJ whole genome shotgun (WGS) entry which is preliminary data.</text>
</comment>
<dbReference type="AlphaFoldDB" id="A0A645D1Q7"/>
<reference evidence="1" key="1">
    <citation type="submission" date="2019-08" db="EMBL/GenBank/DDBJ databases">
        <authorList>
            <person name="Kucharzyk K."/>
            <person name="Murdoch R.W."/>
            <person name="Higgins S."/>
            <person name="Loffler F."/>
        </authorList>
    </citation>
    <scope>NUCLEOTIDE SEQUENCE</scope>
</reference>
<evidence type="ECO:0000313" key="1">
    <source>
        <dbReference type="EMBL" id="MPM83296.1"/>
    </source>
</evidence>
<protein>
    <submittedName>
        <fullName evidence="1">Uncharacterized protein</fullName>
    </submittedName>
</protein>